<proteinExistence type="predicted"/>
<organism evidence="4 5">
    <name type="scientific">Chilo suppressalis</name>
    <name type="common">Asiatic rice borer moth</name>
    <dbReference type="NCBI Taxonomy" id="168631"/>
    <lineage>
        <taxon>Eukaryota</taxon>
        <taxon>Metazoa</taxon>
        <taxon>Ecdysozoa</taxon>
        <taxon>Arthropoda</taxon>
        <taxon>Hexapoda</taxon>
        <taxon>Insecta</taxon>
        <taxon>Pterygota</taxon>
        <taxon>Neoptera</taxon>
        <taxon>Endopterygota</taxon>
        <taxon>Lepidoptera</taxon>
        <taxon>Glossata</taxon>
        <taxon>Ditrysia</taxon>
        <taxon>Pyraloidea</taxon>
        <taxon>Crambidae</taxon>
        <taxon>Crambinae</taxon>
        <taxon>Chilo</taxon>
    </lineage>
</organism>
<protein>
    <recommendedName>
        <fullName evidence="3">FP protein C-terminal domain-containing protein</fullName>
    </recommendedName>
</protein>
<feature type="region of interest" description="Disordered" evidence="2">
    <location>
        <begin position="1"/>
        <end position="40"/>
    </location>
</feature>
<keyword evidence="5" id="KW-1185">Reference proteome</keyword>
<dbReference type="EMBL" id="OU963904">
    <property type="protein sequence ID" value="CAH0398385.1"/>
    <property type="molecule type" value="Genomic_DNA"/>
</dbReference>
<feature type="compositionally biased region" description="Pro residues" evidence="2">
    <location>
        <begin position="1"/>
        <end position="11"/>
    </location>
</feature>
<evidence type="ECO:0000313" key="4">
    <source>
        <dbReference type="EMBL" id="CAH0398385.1"/>
    </source>
</evidence>
<gene>
    <name evidence="4" type="ORF">CHILSU_LOCUS1504</name>
</gene>
<reference evidence="4" key="1">
    <citation type="submission" date="2021-12" db="EMBL/GenBank/DDBJ databases">
        <authorList>
            <person name="King R."/>
        </authorList>
    </citation>
    <scope>NUCLEOTIDE SEQUENCE</scope>
</reference>
<evidence type="ECO:0000256" key="1">
    <source>
        <dbReference type="SAM" id="Coils"/>
    </source>
</evidence>
<evidence type="ECO:0000259" key="3">
    <source>
        <dbReference type="Pfam" id="PF25298"/>
    </source>
</evidence>
<dbReference type="Proteomes" id="UP001153292">
    <property type="component" value="Chromosome 11"/>
</dbReference>
<name>A0ABN8ARQ4_CHISP</name>
<feature type="coiled-coil region" evidence="1">
    <location>
        <begin position="64"/>
        <end position="158"/>
    </location>
</feature>
<evidence type="ECO:0000256" key="2">
    <source>
        <dbReference type="SAM" id="MobiDB-lite"/>
    </source>
</evidence>
<accession>A0ABN8ARQ4</accession>
<feature type="compositionally biased region" description="Polar residues" evidence="2">
    <location>
        <begin position="26"/>
        <end position="35"/>
    </location>
</feature>
<dbReference type="InterPro" id="IPR057251">
    <property type="entry name" value="FP_C"/>
</dbReference>
<sequence>MPLKRTPPPTAASPTRSESEPDLAGNRSSQEQHATVHSRQKRVREEVSLIEFMDDIRSTLNKFREDQDRKLDILQKSIAEMKQRQEEKLDSLQGIIAEIRGQNDNIQSSIEFLSEQNIELKQRVSRIEAENGDNIAYIRTLEDKIEALEQKSRFSSIEIRNIPISKAETKADLLNIFTSLSSVLNAGASTSDIHDIYRISTKDKSNKPIVCKLSSVLMKEKILTCYKNFNKTHKENRLNTEHLHLRCELHKQIYLSDNLSPKMKRLHFLARDFASSNSYSFCWVAHGHIYLRKKEGDKTIRINEESDLNKLRETE</sequence>
<dbReference type="Pfam" id="PF25298">
    <property type="entry name" value="Baculo_FP_2nd"/>
    <property type="match status" value="1"/>
</dbReference>
<feature type="domain" description="FP protein C-terminal" evidence="3">
    <location>
        <begin position="260"/>
        <end position="311"/>
    </location>
</feature>
<evidence type="ECO:0000313" key="5">
    <source>
        <dbReference type="Proteomes" id="UP001153292"/>
    </source>
</evidence>
<keyword evidence="1" id="KW-0175">Coiled coil</keyword>